<keyword evidence="4 5" id="KW-0472">Membrane</keyword>
<evidence type="ECO:0000256" key="4">
    <source>
        <dbReference type="ARBA" id="ARBA00023136"/>
    </source>
</evidence>
<feature type="transmembrane region" description="Helical" evidence="5">
    <location>
        <begin position="42"/>
        <end position="63"/>
    </location>
</feature>
<dbReference type="InterPro" id="IPR006214">
    <property type="entry name" value="Bax_inhibitor_1-related"/>
</dbReference>
<comment type="similarity">
    <text evidence="5">Belongs to the BI1 family.</text>
</comment>
<keyword evidence="3 5" id="KW-1133">Transmembrane helix</keyword>
<protein>
    <submittedName>
        <fullName evidence="6">Uncharacterized protein</fullName>
    </submittedName>
</protein>
<sequence length="244" mass="26228">MAYYNPLVDEEAGYYRSGSKRSLDPSYEFADSIVRQGFIRKVFGLLALQLAITAGTTAAFLFSAPVKGFVASNPWTLWTAMGLSFVLVLLLSFWDAARRQHPLNLVFLFAFTACESVLVGAASATYDTHVVLLAVGITAGVVTALALLDLTAAGGALLALLATLIIASIVQSFVHVSWLQLLISAGGALLFSVYLVFDIQLLMGSGAVSISPDEYVYAALALYLDVINLFLYVLQLLNEVSRND</sequence>
<dbReference type="PANTHER" id="PTHR23291">
    <property type="entry name" value="BAX INHIBITOR-RELATED"/>
    <property type="match status" value="1"/>
</dbReference>
<dbReference type="EMBL" id="BLLF01000194">
    <property type="protein sequence ID" value="GFH08910.1"/>
    <property type="molecule type" value="Genomic_DNA"/>
</dbReference>
<dbReference type="AlphaFoldDB" id="A0A699YFG1"/>
<keyword evidence="2 5" id="KW-0812">Transmembrane</keyword>
<evidence type="ECO:0000313" key="7">
    <source>
        <dbReference type="Proteomes" id="UP000485058"/>
    </source>
</evidence>
<dbReference type="Pfam" id="PF01027">
    <property type="entry name" value="Bax1-I"/>
    <property type="match status" value="1"/>
</dbReference>
<name>A0A699YFG1_HAELA</name>
<feature type="transmembrane region" description="Helical" evidence="5">
    <location>
        <begin position="180"/>
        <end position="203"/>
    </location>
</feature>
<evidence type="ECO:0000256" key="1">
    <source>
        <dbReference type="ARBA" id="ARBA00004141"/>
    </source>
</evidence>
<evidence type="ECO:0000313" key="6">
    <source>
        <dbReference type="EMBL" id="GFH08910.1"/>
    </source>
</evidence>
<reference evidence="6 7" key="1">
    <citation type="submission" date="2020-02" db="EMBL/GenBank/DDBJ databases">
        <title>Draft genome sequence of Haematococcus lacustris strain NIES-144.</title>
        <authorList>
            <person name="Morimoto D."/>
            <person name="Nakagawa S."/>
            <person name="Yoshida T."/>
            <person name="Sawayama S."/>
        </authorList>
    </citation>
    <scope>NUCLEOTIDE SEQUENCE [LARGE SCALE GENOMIC DNA]</scope>
    <source>
        <strain evidence="6 7">NIES-144</strain>
    </source>
</reference>
<gene>
    <name evidence="6" type="ORF">HaLaN_03953</name>
</gene>
<keyword evidence="7" id="KW-1185">Reference proteome</keyword>
<feature type="transmembrane region" description="Helical" evidence="5">
    <location>
        <begin position="75"/>
        <end position="93"/>
    </location>
</feature>
<feature type="transmembrane region" description="Helical" evidence="5">
    <location>
        <begin position="215"/>
        <end position="234"/>
    </location>
</feature>
<dbReference type="PANTHER" id="PTHR23291:SF50">
    <property type="entry name" value="PROTEIN LIFEGUARD 4"/>
    <property type="match status" value="1"/>
</dbReference>
<feature type="transmembrane region" description="Helical" evidence="5">
    <location>
        <begin position="155"/>
        <end position="174"/>
    </location>
</feature>
<evidence type="ECO:0000256" key="2">
    <source>
        <dbReference type="ARBA" id="ARBA00022692"/>
    </source>
</evidence>
<dbReference type="Proteomes" id="UP000485058">
    <property type="component" value="Unassembled WGS sequence"/>
</dbReference>
<proteinExistence type="inferred from homology"/>
<evidence type="ECO:0000256" key="3">
    <source>
        <dbReference type="ARBA" id="ARBA00022989"/>
    </source>
</evidence>
<organism evidence="6 7">
    <name type="scientific">Haematococcus lacustris</name>
    <name type="common">Green alga</name>
    <name type="synonym">Haematococcus pluvialis</name>
    <dbReference type="NCBI Taxonomy" id="44745"/>
    <lineage>
        <taxon>Eukaryota</taxon>
        <taxon>Viridiplantae</taxon>
        <taxon>Chlorophyta</taxon>
        <taxon>core chlorophytes</taxon>
        <taxon>Chlorophyceae</taxon>
        <taxon>CS clade</taxon>
        <taxon>Chlamydomonadales</taxon>
        <taxon>Haematococcaceae</taxon>
        <taxon>Haematococcus</taxon>
    </lineage>
</organism>
<feature type="transmembrane region" description="Helical" evidence="5">
    <location>
        <begin position="105"/>
        <end position="124"/>
    </location>
</feature>
<evidence type="ECO:0000256" key="5">
    <source>
        <dbReference type="RuleBase" id="RU004379"/>
    </source>
</evidence>
<comment type="subcellular location">
    <subcellularLocation>
        <location evidence="1">Membrane</location>
        <topology evidence="1">Multi-pass membrane protein</topology>
    </subcellularLocation>
</comment>
<accession>A0A699YFG1</accession>
<comment type="caution">
    <text evidence="6">The sequence shown here is derived from an EMBL/GenBank/DDBJ whole genome shotgun (WGS) entry which is preliminary data.</text>
</comment>
<dbReference type="GO" id="GO:0016020">
    <property type="term" value="C:membrane"/>
    <property type="evidence" value="ECO:0007669"/>
    <property type="project" value="UniProtKB-SubCell"/>
</dbReference>